<dbReference type="InterPro" id="IPR011990">
    <property type="entry name" value="TPR-like_helical_dom_sf"/>
</dbReference>
<dbReference type="Gene3D" id="1.10.10.10">
    <property type="entry name" value="Winged helix-like DNA-binding domain superfamily/Winged helix DNA-binding domain"/>
    <property type="match status" value="1"/>
</dbReference>
<dbReference type="SUPFAM" id="SSF46894">
    <property type="entry name" value="C-terminal effector domain of the bipartite response regulators"/>
    <property type="match status" value="1"/>
</dbReference>
<dbReference type="Pfam" id="PF25873">
    <property type="entry name" value="WHD_MalT"/>
    <property type="match status" value="1"/>
</dbReference>
<sequence length="900" mass="98082">MIPDTTRPDGGSDDLLLRVSPPRVPRHLVARPRLLAADPAFRDVPAILIQAPAGFGKTSLLAQWRLEHLAHGLVVAWVSAQARDTPQRLAQALALAVRRAAGRSTFGHVLLDAAAPSGLEGITIWLAELAQTALDVVLVVDEAERLPAASREALAYLLRNAPPNLRTVIASRPDCNLDIDDLIAYGQCVVVGPAMLRFRLEETLELIHGRFGASVDNDTAARLHALTEGWPLGLQLSLTVLARGTDARADVAGMSALGGQLREQFLAMLLANLDSRDRAFLTRIAILDHLHPELCRQVAGMDDATERLARLSRDTPVFVAAEQGDWLRMHALARDVLREGFGALPPEVQAGAHARASGWLAERGMLEDAARHALIAGQRERAYELAERSLYESIMTHGRQGVVLEWLAQLPPDELDRRPRLLLAAAWTLATSERHEDAGRLVDRILAQPQHAPDAPLRCECALILSGGAVFADDPDRFAALHDPWAEAPPLRDPLLLQVHANRTAYRTLLEGDPALARLRQQQSPRGDFGRGQGFIGRWGELIIALSYVWEGQVRLVESLLHPAVASAEADLGRRNSFVCMLAALLAAALWERGRPVDAAALLADRLDVLERSGLPEALLLAYRTMARMAVAEGAEHRAVELLGALDAAGSARALPRLRIASLVELVRLHARRFRAQSCRELCQRIDALLADPALPQGRLWRRSVDAMRDLAHGYAAIAAQDWRGALAPLTQASELVQVVRQGRLEIEILGLRAFALDRCGEKRAAPMLREAIDLAQSYGLVRIFEDAHPDLGAWARQVAGEGDEHAPVAPAVAAPTRPVAAAETPRPPAVRGMVLTPKEREVMELLARSLSNKEIGRAMQVGETTVKWHVKNLLAKLDAGTRKEVVVRARILGLLQPAP</sequence>
<dbReference type="EMBL" id="JAUKVY010000012">
    <property type="protein sequence ID" value="MDO1534211.1"/>
    <property type="molecule type" value="Genomic_DNA"/>
</dbReference>
<dbReference type="Gene3D" id="1.25.40.10">
    <property type="entry name" value="Tetratricopeptide repeat domain"/>
    <property type="match status" value="1"/>
</dbReference>
<feature type="domain" description="HTH luxR-type" evidence="4">
    <location>
        <begin position="829"/>
        <end position="894"/>
    </location>
</feature>
<dbReference type="InterPro" id="IPR049945">
    <property type="entry name" value="AAA_22"/>
</dbReference>
<evidence type="ECO:0000259" key="4">
    <source>
        <dbReference type="PROSITE" id="PS50043"/>
    </source>
</evidence>
<keyword evidence="2" id="KW-0238">DNA-binding</keyword>
<keyword evidence="3" id="KW-0804">Transcription</keyword>
<dbReference type="PROSITE" id="PS50043">
    <property type="entry name" value="HTH_LUXR_2"/>
    <property type="match status" value="1"/>
</dbReference>
<dbReference type="Gene3D" id="3.40.50.300">
    <property type="entry name" value="P-loop containing nucleotide triphosphate hydrolases"/>
    <property type="match status" value="1"/>
</dbReference>
<keyword evidence="1" id="KW-0805">Transcription regulation</keyword>
<dbReference type="InterPro" id="IPR036388">
    <property type="entry name" value="WH-like_DNA-bd_sf"/>
</dbReference>
<evidence type="ECO:0000313" key="5">
    <source>
        <dbReference type="EMBL" id="MDO1534211.1"/>
    </source>
</evidence>
<comment type="caution">
    <text evidence="5">The sequence shown here is derived from an EMBL/GenBank/DDBJ whole genome shotgun (WGS) entry which is preliminary data.</text>
</comment>
<evidence type="ECO:0000256" key="1">
    <source>
        <dbReference type="ARBA" id="ARBA00023015"/>
    </source>
</evidence>
<dbReference type="InterPro" id="IPR027417">
    <property type="entry name" value="P-loop_NTPase"/>
</dbReference>
<dbReference type="InterPro" id="IPR059106">
    <property type="entry name" value="WHD_MalT"/>
</dbReference>
<organism evidence="5 6">
    <name type="scientific">Variovorax ginsengisoli</name>
    <dbReference type="NCBI Taxonomy" id="363844"/>
    <lineage>
        <taxon>Bacteria</taxon>
        <taxon>Pseudomonadati</taxon>
        <taxon>Pseudomonadota</taxon>
        <taxon>Betaproteobacteria</taxon>
        <taxon>Burkholderiales</taxon>
        <taxon>Comamonadaceae</taxon>
        <taxon>Variovorax</taxon>
    </lineage>
</organism>
<evidence type="ECO:0000256" key="3">
    <source>
        <dbReference type="ARBA" id="ARBA00023163"/>
    </source>
</evidence>
<dbReference type="PANTHER" id="PTHR44688:SF16">
    <property type="entry name" value="DNA-BINDING TRANSCRIPTIONAL ACTIVATOR DEVR_DOSR"/>
    <property type="match status" value="1"/>
</dbReference>
<evidence type="ECO:0000313" key="6">
    <source>
        <dbReference type="Proteomes" id="UP001169027"/>
    </source>
</evidence>
<protein>
    <submittedName>
        <fullName evidence="5">LuxR C-terminal-related transcriptional regulator</fullName>
    </submittedName>
</protein>
<dbReference type="CDD" id="cd06170">
    <property type="entry name" value="LuxR_C_like"/>
    <property type="match status" value="1"/>
</dbReference>
<dbReference type="Pfam" id="PF00196">
    <property type="entry name" value="GerE"/>
    <property type="match status" value="1"/>
</dbReference>
<dbReference type="InterPro" id="IPR016032">
    <property type="entry name" value="Sig_transdc_resp-reg_C-effctor"/>
</dbReference>
<dbReference type="PANTHER" id="PTHR44688">
    <property type="entry name" value="DNA-BINDING TRANSCRIPTIONAL ACTIVATOR DEVR_DOSR"/>
    <property type="match status" value="1"/>
</dbReference>
<dbReference type="SUPFAM" id="SSF52540">
    <property type="entry name" value="P-loop containing nucleoside triphosphate hydrolases"/>
    <property type="match status" value="1"/>
</dbReference>
<name>A0ABT8S5L5_9BURK</name>
<proteinExistence type="predicted"/>
<dbReference type="Proteomes" id="UP001169027">
    <property type="component" value="Unassembled WGS sequence"/>
</dbReference>
<dbReference type="PRINTS" id="PR00038">
    <property type="entry name" value="HTHLUXR"/>
</dbReference>
<evidence type="ECO:0000256" key="2">
    <source>
        <dbReference type="ARBA" id="ARBA00023125"/>
    </source>
</evidence>
<reference evidence="5" key="1">
    <citation type="submission" date="2023-06" db="EMBL/GenBank/DDBJ databases">
        <authorList>
            <person name="Jiang Y."/>
            <person name="Liu Q."/>
        </authorList>
    </citation>
    <scope>NUCLEOTIDE SEQUENCE</scope>
    <source>
        <strain evidence="5">CGMCC 1.12090</strain>
    </source>
</reference>
<keyword evidence="6" id="KW-1185">Reference proteome</keyword>
<dbReference type="SMART" id="SM00421">
    <property type="entry name" value="HTH_LUXR"/>
    <property type="match status" value="1"/>
</dbReference>
<accession>A0ABT8S5L5</accession>
<dbReference type="InterPro" id="IPR000792">
    <property type="entry name" value="Tscrpt_reg_LuxR_C"/>
</dbReference>
<dbReference type="Pfam" id="PF13401">
    <property type="entry name" value="AAA_22"/>
    <property type="match status" value="1"/>
</dbReference>
<gene>
    <name evidence="5" type="ORF">Q2T77_18140</name>
</gene>